<evidence type="ECO:0000259" key="10">
    <source>
        <dbReference type="PROSITE" id="PS51986"/>
    </source>
</evidence>
<evidence type="ECO:0000256" key="9">
    <source>
        <dbReference type="RuleBase" id="RU000384"/>
    </source>
</evidence>
<dbReference type="Pfam" id="PF03951">
    <property type="entry name" value="Gln-synt_N"/>
    <property type="match status" value="1"/>
</dbReference>
<dbReference type="GO" id="GO:0005524">
    <property type="term" value="F:ATP binding"/>
    <property type="evidence" value="ECO:0007669"/>
    <property type="project" value="UniProtKB-KW"/>
</dbReference>
<evidence type="ECO:0000256" key="2">
    <source>
        <dbReference type="ARBA" id="ARBA00021364"/>
    </source>
</evidence>
<comment type="catalytic activity">
    <reaction evidence="7">
        <text>L-glutamate + NH4(+) + ATP = L-glutamine + ADP + phosphate + H(+)</text>
        <dbReference type="Rhea" id="RHEA:16169"/>
        <dbReference type="ChEBI" id="CHEBI:15378"/>
        <dbReference type="ChEBI" id="CHEBI:28938"/>
        <dbReference type="ChEBI" id="CHEBI:29985"/>
        <dbReference type="ChEBI" id="CHEBI:30616"/>
        <dbReference type="ChEBI" id="CHEBI:43474"/>
        <dbReference type="ChEBI" id="CHEBI:58359"/>
        <dbReference type="ChEBI" id="CHEBI:456216"/>
        <dbReference type="EC" id="6.3.1.2"/>
    </reaction>
</comment>
<protein>
    <recommendedName>
        <fullName evidence="2">Glutamine synthetase</fullName>
    </recommendedName>
    <alternativeName>
        <fullName evidence="6">Glutamate--ammonia ligase</fullName>
    </alternativeName>
</protein>
<dbReference type="GO" id="GO:0006542">
    <property type="term" value="P:glutamine biosynthetic process"/>
    <property type="evidence" value="ECO:0007669"/>
    <property type="project" value="InterPro"/>
</dbReference>
<organism evidence="12 13">
    <name type="scientific">Thomasclavelia spiroformis</name>
    <dbReference type="NCBI Taxonomy" id="29348"/>
    <lineage>
        <taxon>Bacteria</taxon>
        <taxon>Bacillati</taxon>
        <taxon>Bacillota</taxon>
        <taxon>Erysipelotrichia</taxon>
        <taxon>Erysipelotrichales</taxon>
        <taxon>Coprobacillaceae</taxon>
        <taxon>Thomasclavelia</taxon>
    </lineage>
</organism>
<dbReference type="Gene3D" id="3.10.20.70">
    <property type="entry name" value="Glutamine synthetase, N-terminal domain"/>
    <property type="match status" value="1"/>
</dbReference>
<evidence type="ECO:0000256" key="1">
    <source>
        <dbReference type="ARBA" id="ARBA00009897"/>
    </source>
</evidence>
<dbReference type="SUPFAM" id="SSF55931">
    <property type="entry name" value="Glutamine synthetase/guanido kinase"/>
    <property type="match status" value="1"/>
</dbReference>
<accession>A0A1Y4QH66</accession>
<dbReference type="InterPro" id="IPR008147">
    <property type="entry name" value="Gln_synt_N"/>
</dbReference>
<evidence type="ECO:0000256" key="7">
    <source>
        <dbReference type="ARBA" id="ARBA00049436"/>
    </source>
</evidence>
<dbReference type="GO" id="GO:0004356">
    <property type="term" value="F:glutamine synthetase activity"/>
    <property type="evidence" value="ECO:0007669"/>
    <property type="project" value="UniProtKB-EC"/>
</dbReference>
<dbReference type="PROSITE" id="PS51987">
    <property type="entry name" value="GS_CATALYTIC"/>
    <property type="match status" value="1"/>
</dbReference>
<gene>
    <name evidence="12" type="ORF">B5E91_09625</name>
</gene>
<evidence type="ECO:0000256" key="5">
    <source>
        <dbReference type="ARBA" id="ARBA00022840"/>
    </source>
</evidence>
<comment type="caution">
    <text evidence="12">The sequence shown here is derived from an EMBL/GenBank/DDBJ whole genome shotgun (WGS) entry which is preliminary data.</text>
</comment>
<evidence type="ECO:0000313" key="12">
    <source>
        <dbReference type="EMBL" id="OUQ04635.1"/>
    </source>
</evidence>
<feature type="domain" description="GS beta-grasp" evidence="10">
    <location>
        <begin position="22"/>
        <end position="107"/>
    </location>
</feature>
<evidence type="ECO:0000256" key="8">
    <source>
        <dbReference type="PROSITE-ProRule" id="PRU01330"/>
    </source>
</evidence>
<dbReference type="InterPro" id="IPR036651">
    <property type="entry name" value="Gln_synt_N_sf"/>
</dbReference>
<keyword evidence="5" id="KW-0067">ATP-binding</keyword>
<evidence type="ECO:0000256" key="3">
    <source>
        <dbReference type="ARBA" id="ARBA00022598"/>
    </source>
</evidence>
<reference evidence="13" key="1">
    <citation type="submission" date="2017-04" db="EMBL/GenBank/DDBJ databases">
        <title>Function of individual gut microbiota members based on whole genome sequencing of pure cultures obtained from chicken caecum.</title>
        <authorList>
            <person name="Medvecky M."/>
            <person name="Cejkova D."/>
            <person name="Polansky O."/>
            <person name="Karasova D."/>
            <person name="Kubasova T."/>
            <person name="Cizek A."/>
            <person name="Rychlik I."/>
        </authorList>
    </citation>
    <scope>NUCLEOTIDE SEQUENCE [LARGE SCALE GENOMIC DNA]</scope>
    <source>
        <strain evidence="13">An149</strain>
    </source>
</reference>
<dbReference type="InterPro" id="IPR014746">
    <property type="entry name" value="Gln_synth/guanido_kin_cat_dom"/>
</dbReference>
<dbReference type="SUPFAM" id="SSF54368">
    <property type="entry name" value="Glutamine synthetase, N-terminal domain"/>
    <property type="match status" value="1"/>
</dbReference>
<name>A0A1Y4QH66_9FIRM</name>
<evidence type="ECO:0000256" key="6">
    <source>
        <dbReference type="ARBA" id="ARBA00030668"/>
    </source>
</evidence>
<dbReference type="InterPro" id="IPR008146">
    <property type="entry name" value="Gln_synth_cat_dom"/>
</dbReference>
<dbReference type="Gene3D" id="3.30.590.10">
    <property type="entry name" value="Glutamine synthetase/guanido kinase, catalytic domain"/>
    <property type="match status" value="1"/>
</dbReference>
<proteinExistence type="inferred from homology"/>
<dbReference type="SMART" id="SM01230">
    <property type="entry name" value="Gln-synt_C"/>
    <property type="match status" value="1"/>
</dbReference>
<comment type="similarity">
    <text evidence="1 8 9">Belongs to the glutamine synthetase family.</text>
</comment>
<dbReference type="PROSITE" id="PS51986">
    <property type="entry name" value="GS_BETA_GRASP"/>
    <property type="match status" value="1"/>
</dbReference>
<dbReference type="InterPro" id="IPR027302">
    <property type="entry name" value="Gln_synth_N_conserv_site"/>
</dbReference>
<sequence length="422" mass="48195">MIFVFKEDTMGYSEVIEFVQENNIEFIKLMFCDITGVTKNIIISAKEVKKAFEYGISFDGSSIKGFANLEKSDLILMPDPTTINVIPYSPYEGMMVVFFCDILTPDYKPYEFDSRLILKNAVNKCLEYGFEPKIGTECEFYLFQTDEKGNPTNEPIDQGGYFDIYPLDKGEKIRREICLRMDEMGLDTETSHHENGPGQNEIDFKYSDALYAADYFLIFKNIVETVAVINGLHASFLPKPLINESGNGLHINLSLTKDGLNIFNPENSNNYQYAKYFISGILNRTIEMMAFLCSTANSYQRLGEFSAPKYVSWSHQNRSQLIRIPAARKEFSRVELRVSDPVINPYIVFALVINAGLKGIENQEELVDAIDLDLYNLETNNIHLKKLPATLNDSLEIMKNSSFIKEVLGEKLVEKYYLIKKS</sequence>
<keyword evidence="4" id="KW-0547">Nucleotide-binding</keyword>
<dbReference type="AlphaFoldDB" id="A0A1Y4QH66"/>
<evidence type="ECO:0000313" key="13">
    <source>
        <dbReference type="Proteomes" id="UP000196258"/>
    </source>
</evidence>
<dbReference type="EMBL" id="NFLB01000010">
    <property type="protein sequence ID" value="OUQ04635.1"/>
    <property type="molecule type" value="Genomic_DNA"/>
</dbReference>
<dbReference type="Proteomes" id="UP000196258">
    <property type="component" value="Unassembled WGS sequence"/>
</dbReference>
<feature type="domain" description="GS catalytic" evidence="11">
    <location>
        <begin position="114"/>
        <end position="422"/>
    </location>
</feature>
<dbReference type="PANTHER" id="PTHR43785:SF12">
    <property type="entry name" value="TYPE-1 GLUTAMINE SYNTHETASE 2"/>
    <property type="match status" value="1"/>
</dbReference>
<evidence type="ECO:0000259" key="11">
    <source>
        <dbReference type="PROSITE" id="PS51987"/>
    </source>
</evidence>
<dbReference type="PROSITE" id="PS00180">
    <property type="entry name" value="GLNA_1"/>
    <property type="match status" value="1"/>
</dbReference>
<dbReference type="PANTHER" id="PTHR43785">
    <property type="entry name" value="GAMMA-GLUTAMYLPUTRESCINE SYNTHETASE"/>
    <property type="match status" value="1"/>
</dbReference>
<dbReference type="Pfam" id="PF00120">
    <property type="entry name" value="Gln-synt_C"/>
    <property type="match status" value="1"/>
</dbReference>
<keyword evidence="3 12" id="KW-0436">Ligase</keyword>
<evidence type="ECO:0000256" key="4">
    <source>
        <dbReference type="ARBA" id="ARBA00022741"/>
    </source>
</evidence>